<evidence type="ECO:0000256" key="4">
    <source>
        <dbReference type="ARBA" id="ARBA00011927"/>
    </source>
</evidence>
<organism evidence="11 12">
    <name type="scientific">Theileria parva</name>
    <name type="common">East coast fever infection agent</name>
    <dbReference type="NCBI Taxonomy" id="5875"/>
    <lineage>
        <taxon>Eukaryota</taxon>
        <taxon>Sar</taxon>
        <taxon>Alveolata</taxon>
        <taxon>Apicomplexa</taxon>
        <taxon>Aconoidasida</taxon>
        <taxon>Piroplasmida</taxon>
        <taxon>Theileriidae</taxon>
        <taxon>Theileria</taxon>
    </lineage>
</organism>
<dbReference type="SUPFAM" id="SSF53790">
    <property type="entry name" value="Tetrapyrrole methylase"/>
    <property type="match status" value="1"/>
</dbReference>
<dbReference type="InterPro" id="IPR000878">
    <property type="entry name" value="4pyrrol_Mease"/>
</dbReference>
<feature type="binding site" evidence="9">
    <location>
        <position position="221"/>
    </location>
    <ligand>
        <name>S-adenosyl-L-methionine</name>
        <dbReference type="ChEBI" id="CHEBI:59789"/>
    </ligand>
</feature>
<dbReference type="InParanoid" id="Q4N836"/>
<dbReference type="CDD" id="cd11647">
    <property type="entry name" value="DHP5_DphB"/>
    <property type="match status" value="1"/>
</dbReference>
<dbReference type="PIRSF" id="PIRSF036432">
    <property type="entry name" value="Diphthine_synth"/>
    <property type="match status" value="1"/>
</dbReference>
<evidence type="ECO:0000256" key="2">
    <source>
        <dbReference type="ARBA" id="ARBA00005156"/>
    </source>
</evidence>
<dbReference type="InterPro" id="IPR014777">
    <property type="entry name" value="4pyrrole_Mease_sub1"/>
</dbReference>
<evidence type="ECO:0000313" key="11">
    <source>
        <dbReference type="EMBL" id="EAN33872.1"/>
    </source>
</evidence>
<keyword evidence="5" id="KW-0489">Methyltransferase</keyword>
<keyword evidence="7 9" id="KW-0949">S-adenosyl-L-methionine</keyword>
<comment type="caution">
    <text evidence="11">The sequence shown here is derived from an EMBL/GenBank/DDBJ whole genome shotgun (WGS) entry which is preliminary data.</text>
</comment>
<feature type="binding site" evidence="9">
    <location>
        <position position="85"/>
    </location>
    <ligand>
        <name>S-adenosyl-L-methionine</name>
        <dbReference type="ChEBI" id="CHEBI:59789"/>
    </ligand>
</feature>
<dbReference type="UniPathway" id="UPA00559"/>
<name>Q4N836_THEPA</name>
<dbReference type="FunCoup" id="Q4N836">
    <property type="interactions" value="359"/>
</dbReference>
<dbReference type="HAMAP" id="MF_01084">
    <property type="entry name" value="Diphthine_synth"/>
    <property type="match status" value="1"/>
</dbReference>
<dbReference type="EC" id="2.1.1.314" evidence="4"/>
<dbReference type="GO" id="GO:0032259">
    <property type="term" value="P:methylation"/>
    <property type="evidence" value="ECO:0007669"/>
    <property type="project" value="UniProtKB-KW"/>
</dbReference>
<feature type="binding site" evidence="9">
    <location>
        <position position="9"/>
    </location>
    <ligand>
        <name>S-adenosyl-L-methionine</name>
        <dbReference type="ChEBI" id="CHEBI:59789"/>
    </ligand>
</feature>
<comment type="function">
    <text evidence="1">S-adenosyl-L-methionine-dependent methyltransferase that catalyzes four methylations of the modified target histidine residue in translation elongation factor 2 (EF-2), to form an intermediate called diphthine methyl ester. The four successive methylation reactions represent the second step of diphthamide biosynthesis.</text>
</comment>
<dbReference type="GO" id="GO:0141133">
    <property type="term" value="F:diphthine methyl ester synthase activity"/>
    <property type="evidence" value="ECO:0007669"/>
    <property type="project" value="UniProtKB-EC"/>
</dbReference>
<evidence type="ECO:0000256" key="8">
    <source>
        <dbReference type="ARBA" id="ARBA00048752"/>
    </source>
</evidence>
<dbReference type="InterPro" id="IPR014776">
    <property type="entry name" value="4pyrrole_Mease_sub2"/>
</dbReference>
<accession>Q4N836</accession>
<comment type="similarity">
    <text evidence="3">Belongs to the diphthine synthase family.</text>
</comment>
<gene>
    <name evidence="11" type="ordered locus">TP01_0634</name>
</gene>
<feature type="domain" description="Tetrapyrrole methylase" evidence="10">
    <location>
        <begin position="1"/>
        <end position="193"/>
    </location>
</feature>
<comment type="pathway">
    <text evidence="2">Protein modification; peptidyl-diphthamide biosynthesis.</text>
</comment>
<evidence type="ECO:0000256" key="7">
    <source>
        <dbReference type="ARBA" id="ARBA00022691"/>
    </source>
</evidence>
<dbReference type="FunFam" id="3.30.950.10:FF:000004">
    <property type="entry name" value="Diphthine synthase putative"/>
    <property type="match status" value="1"/>
</dbReference>
<dbReference type="InterPro" id="IPR035996">
    <property type="entry name" value="4pyrrol_Methylase_sf"/>
</dbReference>
<dbReference type="VEuPathDB" id="PiroplasmaDB:TpMuguga_01g00634"/>
<evidence type="ECO:0000313" key="12">
    <source>
        <dbReference type="Proteomes" id="UP000001949"/>
    </source>
</evidence>
<evidence type="ECO:0000259" key="10">
    <source>
        <dbReference type="Pfam" id="PF00590"/>
    </source>
</evidence>
<sequence>MLSIVGLGLGDVEDITIKGFKAIKNADIVYLEIYTSFLINSDKQKLEEYYGKEIKEVDRIFIEEQNDTLLNEAKDKNVVLLIAGDPFSATTHVEIYYKAMNCGIDVNIINNASIMNSVGITGLQLYRFGETVSIPFFEENWKPFSFYDKIMQNYNNNLHTLCLLDIKVRERSVENIMKNKLIFEEPRFMSINKAIEQLLYVQSNNTTHSKIDFMVIGMARLCSKDQVIKSGKLQDLLNFDFGPPLHSLVICSPHLHHYEELFFNHYSQ</sequence>
<dbReference type="PANTHER" id="PTHR10882:SF0">
    <property type="entry name" value="DIPHTHINE METHYL ESTER SYNTHASE"/>
    <property type="match status" value="1"/>
</dbReference>
<dbReference type="InterPro" id="IPR004551">
    <property type="entry name" value="Dphthn_synthase"/>
</dbReference>
<dbReference type="OMA" id="HNASIMS"/>
<evidence type="ECO:0000256" key="9">
    <source>
        <dbReference type="PIRSR" id="PIRSR036432-1"/>
    </source>
</evidence>
<comment type="catalytic activity">
    <reaction evidence="8">
        <text>2-[(3S)-amino-3-carboxypropyl]-L-histidyl-[translation elongation factor 2] + 4 S-adenosyl-L-methionine = diphthine methyl ester-[translation elongation factor 2] + 4 S-adenosyl-L-homocysteine + 3 H(+)</text>
        <dbReference type="Rhea" id="RHEA:42652"/>
        <dbReference type="Rhea" id="RHEA-COMP:9749"/>
        <dbReference type="Rhea" id="RHEA-COMP:10173"/>
        <dbReference type="ChEBI" id="CHEBI:15378"/>
        <dbReference type="ChEBI" id="CHEBI:57856"/>
        <dbReference type="ChEBI" id="CHEBI:59789"/>
        <dbReference type="ChEBI" id="CHEBI:73995"/>
        <dbReference type="ChEBI" id="CHEBI:79005"/>
        <dbReference type="EC" id="2.1.1.314"/>
    </reaction>
</comment>
<protein>
    <recommendedName>
        <fullName evidence="4">diphthine methyl ester synthase</fullName>
        <ecNumber evidence="4">2.1.1.314</ecNumber>
    </recommendedName>
</protein>
<reference evidence="11 12" key="1">
    <citation type="journal article" date="2005" name="Science">
        <title>Genome sequence of Theileria parva, a bovine pathogen that transforms lymphocytes.</title>
        <authorList>
            <person name="Gardner M.J."/>
            <person name="Bishop R."/>
            <person name="Shah T."/>
            <person name="de Villiers E.P."/>
            <person name="Carlton J.M."/>
            <person name="Hall N."/>
            <person name="Ren Q."/>
            <person name="Paulsen I.T."/>
            <person name="Pain A."/>
            <person name="Berriman M."/>
            <person name="Wilson R.J.M."/>
            <person name="Sato S."/>
            <person name="Ralph S.A."/>
            <person name="Mann D.J."/>
            <person name="Xiong Z."/>
            <person name="Shallom S.J."/>
            <person name="Weidman J."/>
            <person name="Jiang L."/>
            <person name="Lynn J."/>
            <person name="Weaver B."/>
            <person name="Shoaibi A."/>
            <person name="Domingo A.R."/>
            <person name="Wasawo D."/>
            <person name="Crabtree J."/>
            <person name="Wortman J.R."/>
            <person name="Haas B."/>
            <person name="Angiuoli S.V."/>
            <person name="Creasy T.H."/>
            <person name="Lu C."/>
            <person name="Suh B."/>
            <person name="Silva J.C."/>
            <person name="Utterback T.R."/>
            <person name="Feldblyum T.V."/>
            <person name="Pertea M."/>
            <person name="Allen J."/>
            <person name="Nierman W.C."/>
            <person name="Taracha E.L.N."/>
            <person name="Salzberg S.L."/>
            <person name="White O.R."/>
            <person name="Fitzhugh H.A."/>
            <person name="Morzaria S."/>
            <person name="Venter J.C."/>
            <person name="Fraser C.M."/>
            <person name="Nene V."/>
        </authorList>
    </citation>
    <scope>NUCLEOTIDE SEQUENCE [LARGE SCALE GENOMIC DNA]</scope>
    <source>
        <strain evidence="11 12">Muguga</strain>
    </source>
</reference>
<dbReference type="GeneID" id="3503407"/>
<dbReference type="GO" id="GO:0017183">
    <property type="term" value="P:protein histidyl modification to diphthamide"/>
    <property type="evidence" value="ECO:0007669"/>
    <property type="project" value="UniProtKB-UniPathway"/>
</dbReference>
<keyword evidence="6" id="KW-0808">Transferase</keyword>
<dbReference type="AlphaFoldDB" id="Q4N836"/>
<dbReference type="Gene3D" id="3.30.950.10">
    <property type="entry name" value="Methyltransferase, Cobalt-precorrin-4 Transmethylase, Domain 2"/>
    <property type="match status" value="1"/>
</dbReference>
<evidence type="ECO:0000256" key="5">
    <source>
        <dbReference type="ARBA" id="ARBA00022603"/>
    </source>
</evidence>
<evidence type="ECO:0000256" key="6">
    <source>
        <dbReference type="ARBA" id="ARBA00022679"/>
    </source>
</evidence>
<proteinExistence type="inferred from homology"/>
<dbReference type="eggNOG" id="KOG3123">
    <property type="taxonomic scope" value="Eukaryota"/>
</dbReference>
<feature type="binding site" evidence="9">
    <location>
        <position position="246"/>
    </location>
    <ligand>
        <name>S-adenosyl-L-methionine</name>
        <dbReference type="ChEBI" id="CHEBI:59789"/>
    </ligand>
</feature>
<dbReference type="Gene3D" id="3.40.1010.10">
    <property type="entry name" value="Cobalt-precorrin-4 Transmethylase, Domain 1"/>
    <property type="match status" value="1"/>
</dbReference>
<keyword evidence="12" id="KW-1185">Reference proteome</keyword>
<dbReference type="PANTHER" id="PTHR10882">
    <property type="entry name" value="DIPHTHINE SYNTHASE"/>
    <property type="match status" value="1"/>
</dbReference>
<dbReference type="EMBL" id="AAGK01000001">
    <property type="protein sequence ID" value="EAN33872.1"/>
    <property type="molecule type" value="Genomic_DNA"/>
</dbReference>
<dbReference type="NCBIfam" id="TIGR00522">
    <property type="entry name" value="dph5"/>
    <property type="match status" value="1"/>
</dbReference>
<evidence type="ECO:0000256" key="3">
    <source>
        <dbReference type="ARBA" id="ARBA00006729"/>
    </source>
</evidence>
<evidence type="ECO:0000256" key="1">
    <source>
        <dbReference type="ARBA" id="ARBA00004006"/>
    </source>
</evidence>
<dbReference type="STRING" id="5875.Q4N836"/>
<dbReference type="KEGG" id="tpv:TP01_0634"/>
<dbReference type="Proteomes" id="UP000001949">
    <property type="component" value="Unassembled WGS sequence"/>
</dbReference>
<feature type="binding site" evidence="9">
    <location>
        <begin position="113"/>
        <end position="114"/>
    </location>
    <ligand>
        <name>S-adenosyl-L-methionine</name>
        <dbReference type="ChEBI" id="CHEBI:59789"/>
    </ligand>
</feature>
<dbReference type="Pfam" id="PF00590">
    <property type="entry name" value="TP_methylase"/>
    <property type="match status" value="1"/>
</dbReference>
<feature type="binding site" evidence="9">
    <location>
        <position position="164"/>
    </location>
    <ligand>
        <name>S-adenosyl-L-methionine</name>
        <dbReference type="ChEBI" id="CHEBI:59789"/>
    </ligand>
</feature>